<evidence type="ECO:0000256" key="3">
    <source>
        <dbReference type="RuleBase" id="RU000524"/>
    </source>
</evidence>
<proteinExistence type="predicted"/>
<dbReference type="SUPFAM" id="SSF50249">
    <property type="entry name" value="Nucleic acid-binding proteins"/>
    <property type="match status" value="1"/>
</dbReference>
<organism evidence="4 5">
    <name type="scientific">Methylomirabilis oxygeniifera</name>
    <dbReference type="NCBI Taxonomy" id="671143"/>
    <lineage>
        <taxon>Bacteria</taxon>
        <taxon>Candidatus Methylomirabilota</taxon>
        <taxon>Candidatus Methylomirabilia</taxon>
        <taxon>Candidatus Methylomirabilales</taxon>
        <taxon>Candidatus Methylomirabilaceae</taxon>
        <taxon>Candidatus Methylomirabilis</taxon>
    </lineage>
</organism>
<dbReference type="HOGENOM" id="CLU_078758_6_0_0"/>
<dbReference type="PROSITE" id="PS50935">
    <property type="entry name" value="SSB"/>
    <property type="match status" value="1"/>
</dbReference>
<evidence type="ECO:0000313" key="5">
    <source>
        <dbReference type="Proteomes" id="UP000006898"/>
    </source>
</evidence>
<dbReference type="GO" id="GO:0003697">
    <property type="term" value="F:single-stranded DNA binding"/>
    <property type="evidence" value="ECO:0007669"/>
    <property type="project" value="InterPro"/>
</dbReference>
<evidence type="ECO:0000256" key="2">
    <source>
        <dbReference type="PIRNR" id="PIRNR002070"/>
    </source>
</evidence>
<dbReference type="Proteomes" id="UP000006898">
    <property type="component" value="Chromosome"/>
</dbReference>
<dbReference type="EMBL" id="FP565575">
    <property type="protein sequence ID" value="CBE68786.1"/>
    <property type="molecule type" value="Genomic_DNA"/>
</dbReference>
<dbReference type="PIRSF" id="PIRSF002070">
    <property type="entry name" value="SSB"/>
    <property type="match status" value="1"/>
</dbReference>
<dbReference type="InterPro" id="IPR000424">
    <property type="entry name" value="Primosome_PriB/ssb"/>
</dbReference>
<dbReference type="InterPro" id="IPR012340">
    <property type="entry name" value="NA-bd_OB-fold"/>
</dbReference>
<reference evidence="4 5" key="1">
    <citation type="journal article" date="2010" name="Nature">
        <title>Nitrite-driven anaerobic methane oxidation by oxygenic bacteria.</title>
        <authorList>
            <person name="Ettwig K.F."/>
            <person name="Butler M.K."/>
            <person name="Le Paslier D."/>
            <person name="Pelletier E."/>
            <person name="Mangenot S."/>
            <person name="Kuypers M.M.M."/>
            <person name="Schreiber F."/>
            <person name="Dutilh B.E."/>
            <person name="Zedelius J."/>
            <person name="de Beer D."/>
            <person name="Gloerich J."/>
            <person name="Wessels H.J.C.T."/>
            <person name="van Allen T."/>
            <person name="Luesken F."/>
            <person name="Wu M."/>
            <person name="van de Pas-Schoonen K.T."/>
            <person name="Op den Camp H.J.M."/>
            <person name="Janssen-Megens E.M."/>
            <person name="Francoijs K-J."/>
            <person name="Stunnenberg H."/>
            <person name="Weissenbach J."/>
            <person name="Jetten M.S.M."/>
            <person name="Strous M."/>
        </authorList>
    </citation>
    <scope>NUCLEOTIDE SEQUENCE [LARGE SCALE GENOMIC DNA]</scope>
</reference>
<dbReference type="eggNOG" id="COG0629">
    <property type="taxonomic scope" value="Bacteria"/>
</dbReference>
<accession>D5MGA5</accession>
<dbReference type="GO" id="GO:0006260">
    <property type="term" value="P:DNA replication"/>
    <property type="evidence" value="ECO:0007669"/>
    <property type="project" value="InterPro"/>
</dbReference>
<name>D5MGA5_METO1</name>
<keyword evidence="1 2" id="KW-0238">DNA-binding</keyword>
<dbReference type="AlphaFoldDB" id="D5MGA5"/>
<evidence type="ECO:0000256" key="1">
    <source>
        <dbReference type="ARBA" id="ARBA00023125"/>
    </source>
</evidence>
<dbReference type="PANTHER" id="PTHR10302">
    <property type="entry name" value="SINGLE-STRANDED DNA-BINDING PROTEIN"/>
    <property type="match status" value="1"/>
</dbReference>
<dbReference type="InterPro" id="IPR011344">
    <property type="entry name" value="ssDNA-bd"/>
</dbReference>
<dbReference type="STRING" id="671143.DAMO_1728"/>
<gene>
    <name evidence="4" type="ORF">DAMO_1728</name>
</gene>
<sequence length="134" mass="15085">MRTDYNRVAVAGYLTADSVWRKTRNGRSVTHFYLTTRHHKPTGDIETSSFQITAFGDLADRCAGLRVGQVVRVEGRLHEDRWMGPDDRRRSKVVIVATHMHLVRESTEANRGEGAIMSQQRPEDHPNVVACAAA</sequence>
<dbReference type="NCBIfam" id="TIGR00621">
    <property type="entry name" value="ssb"/>
    <property type="match status" value="1"/>
</dbReference>
<dbReference type="PANTHER" id="PTHR10302:SF0">
    <property type="entry name" value="SINGLE-STRANDED DNA-BINDING PROTEIN, MITOCHONDRIAL"/>
    <property type="match status" value="1"/>
</dbReference>
<dbReference type="GO" id="GO:0009295">
    <property type="term" value="C:nucleoid"/>
    <property type="evidence" value="ECO:0007669"/>
    <property type="project" value="TreeGrafter"/>
</dbReference>
<dbReference type="KEGG" id="mox:DAMO_1728"/>
<evidence type="ECO:0000313" key="4">
    <source>
        <dbReference type="EMBL" id="CBE68786.1"/>
    </source>
</evidence>
<dbReference type="Gene3D" id="2.40.50.140">
    <property type="entry name" value="Nucleic acid-binding proteins"/>
    <property type="match status" value="1"/>
</dbReference>
<dbReference type="CDD" id="cd04496">
    <property type="entry name" value="SSB_OBF"/>
    <property type="match status" value="1"/>
</dbReference>
<dbReference type="PATRIC" id="fig|671143.5.peg.1526"/>
<protein>
    <recommendedName>
        <fullName evidence="2 3">Single-stranded DNA-binding protein</fullName>
    </recommendedName>
</protein>
<dbReference type="Pfam" id="PF00436">
    <property type="entry name" value="SSB"/>
    <property type="match status" value="1"/>
</dbReference>